<dbReference type="AlphaFoldDB" id="A0A0C2N458"/>
<evidence type="ECO:0000313" key="2">
    <source>
        <dbReference type="Proteomes" id="UP000031668"/>
    </source>
</evidence>
<proteinExistence type="predicted"/>
<dbReference type="EMBL" id="JWZT01000399">
    <property type="protein sequence ID" value="KII74461.1"/>
    <property type="molecule type" value="Genomic_DNA"/>
</dbReference>
<dbReference type="Proteomes" id="UP000031668">
    <property type="component" value="Unassembled WGS sequence"/>
</dbReference>
<comment type="caution">
    <text evidence="1">The sequence shown here is derived from an EMBL/GenBank/DDBJ whole genome shotgun (WGS) entry which is preliminary data.</text>
</comment>
<protein>
    <submittedName>
        <fullName evidence="1">Uncharacterized protein</fullName>
    </submittedName>
</protein>
<reference evidence="1 2" key="1">
    <citation type="journal article" date="2014" name="Genome Biol. Evol.">
        <title>The genome of the myxosporean Thelohanellus kitauei shows adaptations to nutrient acquisition within its fish host.</title>
        <authorList>
            <person name="Yang Y."/>
            <person name="Xiong J."/>
            <person name="Zhou Z."/>
            <person name="Huo F."/>
            <person name="Miao W."/>
            <person name="Ran C."/>
            <person name="Liu Y."/>
            <person name="Zhang J."/>
            <person name="Feng J."/>
            <person name="Wang M."/>
            <person name="Wang M."/>
            <person name="Wang L."/>
            <person name="Yao B."/>
        </authorList>
    </citation>
    <scope>NUCLEOTIDE SEQUENCE [LARGE SCALE GENOMIC DNA]</scope>
    <source>
        <strain evidence="1">Wuqing</strain>
    </source>
</reference>
<gene>
    <name evidence="1" type="ORF">RF11_03258</name>
</gene>
<evidence type="ECO:0000313" key="1">
    <source>
        <dbReference type="EMBL" id="KII74461.1"/>
    </source>
</evidence>
<keyword evidence="2" id="KW-1185">Reference proteome</keyword>
<name>A0A0C2N458_THEKT</name>
<accession>A0A0C2N458</accession>
<organism evidence="1 2">
    <name type="scientific">Thelohanellus kitauei</name>
    <name type="common">Myxosporean</name>
    <dbReference type="NCBI Taxonomy" id="669202"/>
    <lineage>
        <taxon>Eukaryota</taxon>
        <taxon>Metazoa</taxon>
        <taxon>Cnidaria</taxon>
        <taxon>Myxozoa</taxon>
        <taxon>Myxosporea</taxon>
        <taxon>Bivalvulida</taxon>
        <taxon>Platysporina</taxon>
        <taxon>Myxobolidae</taxon>
        <taxon>Thelohanellus</taxon>
    </lineage>
</organism>
<sequence>MHLSQVVYIKYKNLESVHGDYSISVLVEFKIFKHKSKDLLYAVNMTGWRTECISLHDTHLMTAYFLYNANWKEFSLNMRIIDMLYQTQESTEMKVIRGTMIPSENIDVRLINVIFEPFRSKMFQKIRSDKFNDAIKWIPLLKSQTIVYPCLLGDKSMKLTEYVFSGTIFKYNFMGLSKITKENQLLIPIRGNDSDIVKCKQRAKGFKIYNN</sequence>